<dbReference type="Proteomes" id="UP001295684">
    <property type="component" value="Unassembled WGS sequence"/>
</dbReference>
<evidence type="ECO:0000256" key="1">
    <source>
        <dbReference type="SAM" id="MobiDB-lite"/>
    </source>
</evidence>
<comment type="caution">
    <text evidence="2">The sequence shown here is derived from an EMBL/GenBank/DDBJ whole genome shotgun (WGS) entry which is preliminary data.</text>
</comment>
<accession>A0AAD1XZF4</accession>
<dbReference type="AlphaFoldDB" id="A0AAD1XZF4"/>
<name>A0AAD1XZF4_EUPCR</name>
<dbReference type="EMBL" id="CAMPGE010024645">
    <property type="protein sequence ID" value="CAI2382468.1"/>
    <property type="molecule type" value="Genomic_DNA"/>
</dbReference>
<organism evidence="2 3">
    <name type="scientific">Euplotes crassus</name>
    <dbReference type="NCBI Taxonomy" id="5936"/>
    <lineage>
        <taxon>Eukaryota</taxon>
        <taxon>Sar</taxon>
        <taxon>Alveolata</taxon>
        <taxon>Ciliophora</taxon>
        <taxon>Intramacronucleata</taxon>
        <taxon>Spirotrichea</taxon>
        <taxon>Hypotrichia</taxon>
        <taxon>Euplotida</taxon>
        <taxon>Euplotidae</taxon>
        <taxon>Moneuplotes</taxon>
    </lineage>
</organism>
<sequence length="736" mass="85411">MRDAQVDVFGTKPPNCSQISQEGSCFSAEISKIEHIPPKGSNIMPSKAINYHETSDTNGQEGNTQNCIGPFLEFFSSSYEHKSIKRNTPADGSSKNTDKYQNPYQCRIGQAYSEKNEFNYRDSMTDGASSSENSFKVTVEIDKDKVHFRNSPSSNNHYYILHDLMNSTKETQERDRAGNFQRSPTKTFNKSKKYRNGRFTIKKIPLERPPRLDYPDNLSSNTNQKENKMLFRKNEEEKIGPNHQYNNLRRIDDKSEEASDQIDPFAYKEGENTYSDDSFFKKAVPTNGYHMKSTGRMHRKLNKMASNHVKHTKLKKSHHSESYSTKYKLMQGMSQSNGEDSTKNLDIIKLKPTLDPLFSGKKDSTRNMNIIHEEEYQREPQRNPQNYCGNNLMKNVYKEKTTNQIIQEIQELNKKSKNESLQSRRMDSNQYPNYEGDLESPSIREEEGSEIRTDKSECDETSVVMKGRFKYISKMCKNIHSDPEEIKKLDDETIDADNYTQVNNFEQNYDKLQENPSFPSLDDKNSNKFPYVNGLSRKSFTEFSLSNNRDQFSYQPNRNELRRTPVFTMDPNQYASKPIPPLSFERVNKYNELQSKEEERTLDEPFNLSSKEVKGSPCNSSYFVDSMLEKNIPEIHNMSNRPERGSCTQFVNQRMNPAMGYENIPNYQNYPIRTMPRASAEMFPRHDSTREVMDFAAQSFKTMLESQNSQFGYMMDCHNKLISKLIDKIPSSDSSE</sequence>
<evidence type="ECO:0000313" key="2">
    <source>
        <dbReference type="EMBL" id="CAI2382468.1"/>
    </source>
</evidence>
<keyword evidence="3" id="KW-1185">Reference proteome</keyword>
<proteinExistence type="predicted"/>
<feature type="compositionally biased region" description="Basic and acidic residues" evidence="1">
    <location>
        <begin position="415"/>
        <end position="427"/>
    </location>
</feature>
<feature type="region of interest" description="Disordered" evidence="1">
    <location>
        <begin position="415"/>
        <end position="456"/>
    </location>
</feature>
<evidence type="ECO:0000313" key="3">
    <source>
        <dbReference type="Proteomes" id="UP001295684"/>
    </source>
</evidence>
<gene>
    <name evidence="2" type="ORF">ECRASSUSDP1_LOCUS23941</name>
</gene>
<protein>
    <submittedName>
        <fullName evidence="2">Uncharacterized protein</fullName>
    </submittedName>
</protein>
<reference evidence="2" key="1">
    <citation type="submission" date="2023-07" db="EMBL/GenBank/DDBJ databases">
        <authorList>
            <consortium name="AG Swart"/>
            <person name="Singh M."/>
            <person name="Singh A."/>
            <person name="Seah K."/>
            <person name="Emmerich C."/>
        </authorList>
    </citation>
    <scope>NUCLEOTIDE SEQUENCE</scope>
    <source>
        <strain evidence="2">DP1</strain>
    </source>
</reference>
<feature type="compositionally biased region" description="Basic and acidic residues" evidence="1">
    <location>
        <begin position="442"/>
        <end position="456"/>
    </location>
</feature>